<organism evidence="15">
    <name type="scientific">human gut metagenome</name>
    <dbReference type="NCBI Taxonomy" id="408170"/>
    <lineage>
        <taxon>unclassified sequences</taxon>
        <taxon>metagenomes</taxon>
        <taxon>organismal metagenomes</taxon>
    </lineage>
</organism>
<keyword evidence="9" id="KW-0862">Zinc</keyword>
<comment type="cofactor">
    <cofactor evidence="1">
        <name>Zn(2+)</name>
        <dbReference type="ChEBI" id="CHEBI:29105"/>
    </cofactor>
</comment>
<feature type="domain" description="Peptidase M50" evidence="14">
    <location>
        <begin position="101"/>
        <end position="140"/>
    </location>
</feature>
<keyword evidence="6 13" id="KW-0812">Transmembrane</keyword>
<evidence type="ECO:0000256" key="6">
    <source>
        <dbReference type="ARBA" id="ARBA00022692"/>
    </source>
</evidence>
<protein>
    <submittedName>
        <fullName evidence="15">Peptidase, M50 family</fullName>
    </submittedName>
</protein>
<evidence type="ECO:0000256" key="11">
    <source>
        <dbReference type="ARBA" id="ARBA00023049"/>
    </source>
</evidence>
<keyword evidence="11" id="KW-0482">Metalloprotease</keyword>
<evidence type="ECO:0000256" key="7">
    <source>
        <dbReference type="ARBA" id="ARBA00022723"/>
    </source>
</evidence>
<dbReference type="GO" id="GO:0006508">
    <property type="term" value="P:proteolysis"/>
    <property type="evidence" value="ECO:0007669"/>
    <property type="project" value="UniProtKB-KW"/>
</dbReference>
<comment type="similarity">
    <text evidence="3">Belongs to the peptidase M50B family.</text>
</comment>
<keyword evidence="4" id="KW-1003">Cell membrane</keyword>
<dbReference type="GO" id="GO:0005886">
    <property type="term" value="C:plasma membrane"/>
    <property type="evidence" value="ECO:0007669"/>
    <property type="project" value="UniProtKB-SubCell"/>
</dbReference>
<feature type="non-terminal residue" evidence="15">
    <location>
        <position position="161"/>
    </location>
</feature>
<dbReference type="PANTHER" id="PTHR35864:SF1">
    <property type="entry name" value="ZINC METALLOPROTEASE YWHC-RELATED"/>
    <property type="match status" value="1"/>
</dbReference>
<name>K1SY12_9ZZZZ</name>
<feature type="transmembrane region" description="Helical" evidence="13">
    <location>
        <begin position="66"/>
        <end position="88"/>
    </location>
</feature>
<dbReference type="GO" id="GO:0008237">
    <property type="term" value="F:metallopeptidase activity"/>
    <property type="evidence" value="ECO:0007669"/>
    <property type="project" value="UniProtKB-KW"/>
</dbReference>
<evidence type="ECO:0000256" key="12">
    <source>
        <dbReference type="ARBA" id="ARBA00023136"/>
    </source>
</evidence>
<comment type="subcellular location">
    <subcellularLocation>
        <location evidence="2">Cell membrane</location>
        <topology evidence="2">Multi-pass membrane protein</topology>
    </subcellularLocation>
</comment>
<evidence type="ECO:0000259" key="14">
    <source>
        <dbReference type="Pfam" id="PF02163"/>
    </source>
</evidence>
<dbReference type="PANTHER" id="PTHR35864">
    <property type="entry name" value="ZINC METALLOPROTEASE MJ0611-RELATED"/>
    <property type="match status" value="1"/>
</dbReference>
<dbReference type="AlphaFoldDB" id="K1SY12"/>
<evidence type="ECO:0000256" key="10">
    <source>
        <dbReference type="ARBA" id="ARBA00022989"/>
    </source>
</evidence>
<proteinExistence type="inferred from homology"/>
<feature type="transmembrane region" description="Helical" evidence="13">
    <location>
        <begin position="36"/>
        <end position="54"/>
    </location>
</feature>
<dbReference type="InterPro" id="IPR052348">
    <property type="entry name" value="Metallopeptidase_M50B"/>
</dbReference>
<keyword evidence="5" id="KW-0645">Protease</keyword>
<evidence type="ECO:0000256" key="9">
    <source>
        <dbReference type="ARBA" id="ARBA00022833"/>
    </source>
</evidence>
<keyword evidence="12 13" id="KW-0472">Membrane</keyword>
<reference evidence="15" key="1">
    <citation type="journal article" date="2013" name="Environ. Microbiol.">
        <title>Microbiota from the distal guts of lean and obese adolescents exhibit partial functional redundancy besides clear differences in community structure.</title>
        <authorList>
            <person name="Ferrer M."/>
            <person name="Ruiz A."/>
            <person name="Lanza F."/>
            <person name="Haange S.B."/>
            <person name="Oberbach A."/>
            <person name="Till H."/>
            <person name="Bargiela R."/>
            <person name="Campoy C."/>
            <person name="Segura M.T."/>
            <person name="Richter M."/>
            <person name="von Bergen M."/>
            <person name="Seifert J."/>
            <person name="Suarez A."/>
        </authorList>
    </citation>
    <scope>NUCLEOTIDE SEQUENCE</scope>
</reference>
<dbReference type="GO" id="GO:0046872">
    <property type="term" value="F:metal ion binding"/>
    <property type="evidence" value="ECO:0007669"/>
    <property type="project" value="UniProtKB-KW"/>
</dbReference>
<dbReference type="InterPro" id="IPR008915">
    <property type="entry name" value="Peptidase_M50"/>
</dbReference>
<dbReference type="InterPro" id="IPR044537">
    <property type="entry name" value="Rip2-like"/>
</dbReference>
<evidence type="ECO:0000256" key="5">
    <source>
        <dbReference type="ARBA" id="ARBA00022670"/>
    </source>
</evidence>
<dbReference type="EMBL" id="AJWZ01006815">
    <property type="protein sequence ID" value="EKC58690.1"/>
    <property type="molecule type" value="Genomic_DNA"/>
</dbReference>
<accession>K1SY12</accession>
<keyword evidence="10 13" id="KW-1133">Transmembrane helix</keyword>
<keyword evidence="8" id="KW-0378">Hydrolase</keyword>
<dbReference type="CDD" id="cd06158">
    <property type="entry name" value="S2P-M50_like_1"/>
    <property type="match status" value="1"/>
</dbReference>
<dbReference type="Pfam" id="PF02163">
    <property type="entry name" value="Peptidase_M50"/>
    <property type="match status" value="1"/>
</dbReference>
<keyword evidence="7" id="KW-0479">Metal-binding</keyword>
<evidence type="ECO:0000256" key="13">
    <source>
        <dbReference type="SAM" id="Phobius"/>
    </source>
</evidence>
<sequence>MPVHEYAHALVASKLGDNTPRLSGRLTLNPMAHIDWIGALMIILVGFGYAKPVPINPRNFKNPKKGMALTAVAGPIANILMAVVFLLFENIFSLFGPSVIVKAFILFFRFAATINVGLAVFNLIPIPPLDGSRILQLLIPDKYYFKFMRYERYIIIAVFVL</sequence>
<evidence type="ECO:0000256" key="4">
    <source>
        <dbReference type="ARBA" id="ARBA00022475"/>
    </source>
</evidence>
<evidence type="ECO:0000256" key="3">
    <source>
        <dbReference type="ARBA" id="ARBA00007931"/>
    </source>
</evidence>
<evidence type="ECO:0000256" key="8">
    <source>
        <dbReference type="ARBA" id="ARBA00022801"/>
    </source>
</evidence>
<comment type="caution">
    <text evidence="15">The sequence shown here is derived from an EMBL/GenBank/DDBJ whole genome shotgun (WGS) entry which is preliminary data.</text>
</comment>
<feature type="transmembrane region" description="Helical" evidence="13">
    <location>
        <begin position="100"/>
        <end position="124"/>
    </location>
</feature>
<evidence type="ECO:0000256" key="2">
    <source>
        <dbReference type="ARBA" id="ARBA00004651"/>
    </source>
</evidence>
<gene>
    <name evidence="15" type="ORF">OBE_09877</name>
</gene>
<evidence type="ECO:0000313" key="15">
    <source>
        <dbReference type="EMBL" id="EKC58690.1"/>
    </source>
</evidence>
<evidence type="ECO:0000256" key="1">
    <source>
        <dbReference type="ARBA" id="ARBA00001947"/>
    </source>
</evidence>